<dbReference type="Gene3D" id="3.40.50.10320">
    <property type="entry name" value="LmbE-like"/>
    <property type="match status" value="1"/>
</dbReference>
<reference evidence="2" key="1">
    <citation type="journal article" date="2019" name="Int. J. Syst. Evol. Microbiol.">
        <title>The Global Catalogue of Microorganisms (GCM) 10K type strain sequencing project: providing services to taxonomists for standard genome sequencing and annotation.</title>
        <authorList>
            <consortium name="The Broad Institute Genomics Platform"/>
            <consortium name="The Broad Institute Genome Sequencing Center for Infectious Disease"/>
            <person name="Wu L."/>
            <person name="Ma J."/>
        </authorList>
    </citation>
    <scope>NUCLEOTIDE SEQUENCE [LARGE SCALE GENOMIC DNA]</scope>
    <source>
        <strain evidence="2">CGMCC 1.15342</strain>
    </source>
</reference>
<dbReference type="InterPro" id="IPR003737">
    <property type="entry name" value="GlcNAc_PI_deacetylase-related"/>
</dbReference>
<name>A0ABQ1L1X7_9SPHI</name>
<evidence type="ECO:0000313" key="2">
    <source>
        <dbReference type="Proteomes" id="UP000597338"/>
    </source>
</evidence>
<proteinExistence type="predicted"/>
<evidence type="ECO:0000313" key="1">
    <source>
        <dbReference type="EMBL" id="GGC15114.1"/>
    </source>
</evidence>
<dbReference type="Proteomes" id="UP000597338">
    <property type="component" value="Unassembled WGS sequence"/>
</dbReference>
<sequence length="244" mass="26824">MAHPDDAEILSGGTLALLAQQGWDVVIATMTPGQAGSTTLGPDEISTVRRQEAADAAALLGGNYRCVESEDVFILYDKPTLQNVIVLFRQVNPALVITASPTDYMLDHEITSQLAQTACMAATIPNIRIEGTAPIQQVPHLYYADAIQGKDRLGQSIAANILIDISSVMPLKEAMLCCHKSQRAWLQKISGVDEYVIMMKEFSAQNGARVGCEYAEGYRQHLGFSYPQDDLLKNELAEWTHERR</sequence>
<keyword evidence="2" id="KW-1185">Reference proteome</keyword>
<dbReference type="InterPro" id="IPR024078">
    <property type="entry name" value="LmbE-like_dom_sf"/>
</dbReference>
<dbReference type="PANTHER" id="PTHR12993">
    <property type="entry name" value="N-ACETYLGLUCOSAMINYL-PHOSPHATIDYLINOSITOL DE-N-ACETYLASE-RELATED"/>
    <property type="match status" value="1"/>
</dbReference>
<dbReference type="PANTHER" id="PTHR12993:SF11">
    <property type="entry name" value="N-ACETYLGLUCOSAMINYL-PHOSPHATIDYLINOSITOL DE-N-ACETYLASE"/>
    <property type="match status" value="1"/>
</dbReference>
<comment type="caution">
    <text evidence="1">The sequence shown here is derived from an EMBL/GenBank/DDBJ whole genome shotgun (WGS) entry which is preliminary data.</text>
</comment>
<organism evidence="1 2">
    <name type="scientific">Parapedobacter defluvii</name>
    <dbReference type="NCBI Taxonomy" id="2045106"/>
    <lineage>
        <taxon>Bacteria</taxon>
        <taxon>Pseudomonadati</taxon>
        <taxon>Bacteroidota</taxon>
        <taxon>Sphingobacteriia</taxon>
        <taxon>Sphingobacteriales</taxon>
        <taxon>Sphingobacteriaceae</taxon>
        <taxon>Parapedobacter</taxon>
    </lineage>
</organism>
<dbReference type="SUPFAM" id="SSF102588">
    <property type="entry name" value="LmbE-like"/>
    <property type="match status" value="1"/>
</dbReference>
<accession>A0ABQ1L1X7</accession>
<dbReference type="Pfam" id="PF02585">
    <property type="entry name" value="PIG-L"/>
    <property type="match status" value="1"/>
</dbReference>
<dbReference type="EMBL" id="BMIK01000001">
    <property type="protein sequence ID" value="GGC15114.1"/>
    <property type="molecule type" value="Genomic_DNA"/>
</dbReference>
<gene>
    <name evidence="1" type="ORF">GCM10011386_03630</name>
</gene>
<protein>
    <submittedName>
        <fullName evidence="1">PIG-L domain-containing protein</fullName>
    </submittedName>
</protein>